<comment type="similarity">
    <text evidence="1">Belongs to the helicase family. RecQ subfamily.</text>
</comment>
<keyword evidence="13" id="KW-1185">Reference proteome</keyword>
<dbReference type="GO" id="GO:0000724">
    <property type="term" value="P:double-strand break repair via homologous recombination"/>
    <property type="evidence" value="ECO:0007669"/>
    <property type="project" value="TreeGrafter"/>
</dbReference>
<dbReference type="InterPro" id="IPR014001">
    <property type="entry name" value="Helicase_ATP-bd"/>
</dbReference>
<reference evidence="12" key="1">
    <citation type="submission" date="2022-07" db="EMBL/GenBank/DDBJ databases">
        <title>Genome Sequence of Physisporinus lineatus.</title>
        <authorList>
            <person name="Buettner E."/>
        </authorList>
    </citation>
    <scope>NUCLEOTIDE SEQUENCE</scope>
    <source>
        <strain evidence="12">VT162</strain>
    </source>
</reference>
<comment type="caution">
    <text evidence="12">The sequence shown here is derived from an EMBL/GenBank/DDBJ whole genome shotgun (WGS) entry which is preliminary data.</text>
</comment>
<dbReference type="GO" id="GO:0005634">
    <property type="term" value="C:nucleus"/>
    <property type="evidence" value="ECO:0007669"/>
    <property type="project" value="TreeGrafter"/>
</dbReference>
<accession>A0AAD5V565</accession>
<feature type="domain" description="Helicase C-terminal" evidence="11">
    <location>
        <begin position="262"/>
        <end position="425"/>
    </location>
</feature>
<dbReference type="Proteomes" id="UP001212997">
    <property type="component" value="Unassembled WGS sequence"/>
</dbReference>
<dbReference type="GO" id="GO:0005524">
    <property type="term" value="F:ATP binding"/>
    <property type="evidence" value="ECO:0007669"/>
    <property type="project" value="UniProtKB-KW"/>
</dbReference>
<dbReference type="Pfam" id="PF00270">
    <property type="entry name" value="DEAD"/>
    <property type="match status" value="1"/>
</dbReference>
<evidence type="ECO:0000256" key="5">
    <source>
        <dbReference type="ARBA" id="ARBA00023235"/>
    </source>
</evidence>
<evidence type="ECO:0000256" key="9">
    <source>
        <dbReference type="SAM" id="MobiDB-lite"/>
    </source>
</evidence>
<proteinExistence type="inferred from homology"/>
<dbReference type="InterPro" id="IPR001650">
    <property type="entry name" value="Helicase_C-like"/>
</dbReference>
<evidence type="ECO:0000256" key="8">
    <source>
        <dbReference type="ARBA" id="ARBA00034808"/>
    </source>
</evidence>
<dbReference type="GO" id="GO:0005737">
    <property type="term" value="C:cytoplasm"/>
    <property type="evidence" value="ECO:0007669"/>
    <property type="project" value="TreeGrafter"/>
</dbReference>
<keyword evidence="6" id="KW-0539">Nucleus</keyword>
<dbReference type="EMBL" id="JANAWD010000123">
    <property type="protein sequence ID" value="KAJ3486380.1"/>
    <property type="molecule type" value="Genomic_DNA"/>
</dbReference>
<dbReference type="PANTHER" id="PTHR13710">
    <property type="entry name" value="DNA HELICASE RECQ FAMILY MEMBER"/>
    <property type="match status" value="1"/>
</dbReference>
<evidence type="ECO:0000259" key="10">
    <source>
        <dbReference type="PROSITE" id="PS51192"/>
    </source>
</evidence>
<dbReference type="EC" id="5.6.2.4" evidence="8"/>
<evidence type="ECO:0000313" key="12">
    <source>
        <dbReference type="EMBL" id="KAJ3486380.1"/>
    </source>
</evidence>
<evidence type="ECO:0000256" key="3">
    <source>
        <dbReference type="ARBA" id="ARBA00022840"/>
    </source>
</evidence>
<dbReference type="PROSITE" id="PS51194">
    <property type="entry name" value="HELICASE_CTER"/>
    <property type="match status" value="1"/>
</dbReference>
<name>A0AAD5V565_9APHY</name>
<dbReference type="PROSITE" id="PS51192">
    <property type="entry name" value="HELICASE_ATP_BIND_1"/>
    <property type="match status" value="1"/>
</dbReference>
<dbReference type="InterPro" id="IPR027417">
    <property type="entry name" value="P-loop_NTPase"/>
</dbReference>
<dbReference type="Gene3D" id="3.40.50.300">
    <property type="entry name" value="P-loop containing nucleotide triphosphate hydrolases"/>
    <property type="match status" value="2"/>
</dbReference>
<organism evidence="12 13">
    <name type="scientific">Meripilus lineatus</name>
    <dbReference type="NCBI Taxonomy" id="2056292"/>
    <lineage>
        <taxon>Eukaryota</taxon>
        <taxon>Fungi</taxon>
        <taxon>Dikarya</taxon>
        <taxon>Basidiomycota</taxon>
        <taxon>Agaricomycotina</taxon>
        <taxon>Agaricomycetes</taxon>
        <taxon>Polyporales</taxon>
        <taxon>Meripilaceae</taxon>
        <taxon>Meripilus</taxon>
    </lineage>
</organism>
<feature type="compositionally biased region" description="Basic and acidic residues" evidence="9">
    <location>
        <begin position="654"/>
        <end position="663"/>
    </location>
</feature>
<feature type="compositionally biased region" description="Polar residues" evidence="9">
    <location>
        <begin position="672"/>
        <end position="692"/>
    </location>
</feature>
<evidence type="ECO:0000256" key="6">
    <source>
        <dbReference type="ARBA" id="ARBA00023242"/>
    </source>
</evidence>
<dbReference type="SUPFAM" id="SSF52540">
    <property type="entry name" value="P-loop containing nucleoside triphosphate hydrolases"/>
    <property type="match status" value="1"/>
</dbReference>
<protein>
    <recommendedName>
        <fullName evidence="8">DNA 3'-5' helicase</fullName>
        <ecNumber evidence="8">5.6.2.4</ecNumber>
    </recommendedName>
</protein>
<evidence type="ECO:0000313" key="13">
    <source>
        <dbReference type="Proteomes" id="UP001212997"/>
    </source>
</evidence>
<dbReference type="InterPro" id="IPR011545">
    <property type="entry name" value="DEAD/DEAH_box_helicase_dom"/>
</dbReference>
<keyword evidence="3" id="KW-0067">ATP-binding</keyword>
<dbReference type="GO" id="GO:0003677">
    <property type="term" value="F:DNA binding"/>
    <property type="evidence" value="ECO:0007669"/>
    <property type="project" value="UniProtKB-KW"/>
</dbReference>
<dbReference type="SMART" id="SM00487">
    <property type="entry name" value="DEXDc"/>
    <property type="match status" value="1"/>
</dbReference>
<dbReference type="AlphaFoldDB" id="A0AAD5V565"/>
<evidence type="ECO:0000256" key="7">
    <source>
        <dbReference type="ARBA" id="ARBA00034617"/>
    </source>
</evidence>
<evidence type="ECO:0000256" key="4">
    <source>
        <dbReference type="ARBA" id="ARBA00023125"/>
    </source>
</evidence>
<evidence type="ECO:0000259" key="11">
    <source>
        <dbReference type="PROSITE" id="PS51194"/>
    </source>
</evidence>
<gene>
    <name evidence="12" type="ORF">NLI96_g4291</name>
</gene>
<dbReference type="PANTHER" id="PTHR13710:SF153">
    <property type="entry name" value="RECQ-LIKE DNA HELICASE BLM"/>
    <property type="match status" value="1"/>
</dbReference>
<comment type="catalytic activity">
    <reaction evidence="7">
        <text>Couples ATP hydrolysis with the unwinding of duplex DNA by translocating in the 3'-5' direction.</text>
        <dbReference type="EC" id="5.6.2.4"/>
    </reaction>
</comment>
<dbReference type="GO" id="GO:0005694">
    <property type="term" value="C:chromosome"/>
    <property type="evidence" value="ECO:0007669"/>
    <property type="project" value="TreeGrafter"/>
</dbReference>
<keyword evidence="4" id="KW-0238">DNA-binding</keyword>
<keyword evidence="2" id="KW-0547">Nucleotide-binding</keyword>
<dbReference type="Pfam" id="PF00271">
    <property type="entry name" value="Helicase_C"/>
    <property type="match status" value="1"/>
</dbReference>
<keyword evidence="5" id="KW-0413">Isomerase</keyword>
<evidence type="ECO:0000256" key="2">
    <source>
        <dbReference type="ARBA" id="ARBA00022741"/>
    </source>
</evidence>
<dbReference type="SMART" id="SM00490">
    <property type="entry name" value="HELICc"/>
    <property type="match status" value="1"/>
</dbReference>
<feature type="region of interest" description="Disordered" evidence="9">
    <location>
        <begin position="654"/>
        <end position="735"/>
    </location>
</feature>
<dbReference type="GO" id="GO:0043138">
    <property type="term" value="F:3'-5' DNA helicase activity"/>
    <property type="evidence" value="ECO:0007669"/>
    <property type="project" value="UniProtKB-EC"/>
</dbReference>
<sequence length="735" mass="81925">MATKEGWTSPAGLAKLKEILPDLVPQWPDGPHDWQIETTARILDGKNQFIVVACGGGKTAVSYLPILVLQKLSKDRSIPRFGAHVPKNPLVLFIGPLSDLSIIQVAEMQKMGISAVTLESGTIRNAHEKEGRNLWKEVAACRHSIVILSPERLTHPELGTILRDENFRKNIVALLLDEAHLIIPWSLDFRLSYGQIPCLLARIPPDIPCVAVTATSCQGRNEEKLLALLNFRKGTFEETRQSNERANVCKAYLTLSHGLEGPTYPDIAWVSQRKKKTIIYCRQIRTCARVVAYLRSFLPPGPLRLHQIRQYHSLLAQSDNLDTLHAFETDPDVFCIVATIKFGMGLDARGVVFVVILGLPTTVETAKQEEGRAARDNNLEGMTLTYVEKAIVSTVRTQVKKDLERQPASASGKDEGSVVATRNDTTVFVEDEGGDDVGEEPSVAGKKKRRIDPELKALVRCHVVGACLVAEDNRIFGNKGTSTQQNCLLSQRRRPCSSCFLSLPPYIHLRENSKMPLTASKSRVTSARITQPLNPSIASEEVQKKYKPLNKSMKDRAEVQLWTFARRRWRLKKGPKFCILPSTALFSDGSLVTILSEFHRIRDHKFLSELLANWDYLKEDGLELWNLINSLNIGFDAEQEEILRKSLEKRKATMEKKKADKKSNNPVLVPTENIQEASNATDNPENLISQGNDGPVPLHPSGGIENTPPSTPKKPHKRSAQGASSSRSQKRARVE</sequence>
<evidence type="ECO:0000256" key="1">
    <source>
        <dbReference type="ARBA" id="ARBA00005446"/>
    </source>
</evidence>
<feature type="domain" description="Helicase ATP-binding" evidence="10">
    <location>
        <begin position="39"/>
        <end position="234"/>
    </location>
</feature>
<dbReference type="GO" id="GO:0009378">
    <property type="term" value="F:four-way junction helicase activity"/>
    <property type="evidence" value="ECO:0007669"/>
    <property type="project" value="TreeGrafter"/>
</dbReference>